<keyword evidence="4" id="KW-1003">Cell membrane</keyword>
<feature type="transmembrane region" description="Helical" evidence="11">
    <location>
        <begin position="26"/>
        <end position="46"/>
    </location>
</feature>
<reference evidence="14 15" key="1">
    <citation type="submission" date="2021-08" db="EMBL/GenBank/DDBJ databases">
        <title>Nocardioides bacterium WL0053 sp. nov., isolated from the sediment.</title>
        <authorList>
            <person name="Wang L."/>
            <person name="Zhang D."/>
            <person name="Zhang A."/>
        </authorList>
    </citation>
    <scope>NUCLEOTIDE SEQUENCE [LARGE SCALE GENOMIC DNA]</scope>
    <source>
        <strain evidence="14 15">WL0053</strain>
    </source>
</reference>
<dbReference type="PIRSF" id="PIRSF004862">
    <property type="entry name" value="FliF"/>
    <property type="match status" value="1"/>
</dbReference>
<dbReference type="Gene3D" id="3.30.300.30">
    <property type="match status" value="1"/>
</dbReference>
<evidence type="ECO:0000256" key="9">
    <source>
        <dbReference type="PIRNR" id="PIRNR004862"/>
    </source>
</evidence>
<keyword evidence="5 11" id="KW-0812">Transmembrane</keyword>
<comment type="similarity">
    <text evidence="3 9">Belongs to the FliF family.</text>
</comment>
<dbReference type="PRINTS" id="PR01009">
    <property type="entry name" value="FLGMRINGFLIF"/>
</dbReference>
<keyword evidence="8 9" id="KW-0975">Bacterial flagellum</keyword>
<evidence type="ECO:0000256" key="6">
    <source>
        <dbReference type="ARBA" id="ARBA00022989"/>
    </source>
</evidence>
<dbReference type="RefSeq" id="WP_221023762.1">
    <property type="nucleotide sequence ID" value="NZ_JAIEZQ010000001.1"/>
</dbReference>
<evidence type="ECO:0000256" key="8">
    <source>
        <dbReference type="ARBA" id="ARBA00023143"/>
    </source>
</evidence>
<keyword evidence="15" id="KW-1185">Reference proteome</keyword>
<organism evidence="14 15">
    <name type="scientific">Nocardioides jiangsuensis</name>
    <dbReference type="NCBI Taxonomy" id="2866161"/>
    <lineage>
        <taxon>Bacteria</taxon>
        <taxon>Bacillati</taxon>
        <taxon>Actinomycetota</taxon>
        <taxon>Actinomycetes</taxon>
        <taxon>Propionibacteriales</taxon>
        <taxon>Nocardioidaceae</taxon>
        <taxon>Nocardioides</taxon>
    </lineage>
</organism>
<keyword evidence="7 11" id="KW-0472">Membrane</keyword>
<name>A0ABS7RHP4_9ACTN</name>
<dbReference type="InterPro" id="IPR013556">
    <property type="entry name" value="Flag_M-ring_C"/>
</dbReference>
<evidence type="ECO:0000313" key="15">
    <source>
        <dbReference type="Proteomes" id="UP000754710"/>
    </source>
</evidence>
<comment type="subcellular location">
    <subcellularLocation>
        <location evidence="1 9">Bacterial flagellum basal body</location>
    </subcellularLocation>
    <subcellularLocation>
        <location evidence="2">Cell membrane</location>
        <topology evidence="2">Multi-pass membrane protein</topology>
    </subcellularLocation>
</comment>
<evidence type="ECO:0000256" key="5">
    <source>
        <dbReference type="ARBA" id="ARBA00022692"/>
    </source>
</evidence>
<protein>
    <recommendedName>
        <fullName evidence="9">Flagellar M-ring protein</fullName>
    </recommendedName>
</protein>
<dbReference type="Pfam" id="PF01514">
    <property type="entry name" value="YscJ_FliF"/>
    <property type="match status" value="1"/>
</dbReference>
<evidence type="ECO:0000259" key="12">
    <source>
        <dbReference type="Pfam" id="PF01514"/>
    </source>
</evidence>
<dbReference type="InterPro" id="IPR006182">
    <property type="entry name" value="FliF_N_dom"/>
</dbReference>
<dbReference type="Proteomes" id="UP000754710">
    <property type="component" value="Unassembled WGS sequence"/>
</dbReference>
<evidence type="ECO:0000256" key="2">
    <source>
        <dbReference type="ARBA" id="ARBA00004651"/>
    </source>
</evidence>
<proteinExistence type="inferred from homology"/>
<dbReference type="NCBIfam" id="TIGR00206">
    <property type="entry name" value="fliF"/>
    <property type="match status" value="1"/>
</dbReference>
<comment type="function">
    <text evidence="9">The M ring may be actively involved in energy transduction.</text>
</comment>
<comment type="caution">
    <text evidence="14">The sequence shown here is derived from an EMBL/GenBank/DDBJ whole genome shotgun (WGS) entry which is preliminary data.</text>
</comment>
<dbReference type="EMBL" id="JAIEZQ010000001">
    <property type="protein sequence ID" value="MBY9074037.1"/>
    <property type="molecule type" value="Genomic_DNA"/>
</dbReference>
<evidence type="ECO:0000256" key="3">
    <source>
        <dbReference type="ARBA" id="ARBA00007971"/>
    </source>
</evidence>
<dbReference type="Pfam" id="PF08345">
    <property type="entry name" value="YscJ_FliF_C"/>
    <property type="match status" value="1"/>
</dbReference>
<keyword evidence="6 11" id="KW-1133">Transmembrane helix</keyword>
<dbReference type="PANTHER" id="PTHR30046:SF0">
    <property type="entry name" value="FLAGELLAR M-RING PROTEIN"/>
    <property type="match status" value="1"/>
</dbReference>
<evidence type="ECO:0000256" key="4">
    <source>
        <dbReference type="ARBA" id="ARBA00022475"/>
    </source>
</evidence>
<dbReference type="InterPro" id="IPR045851">
    <property type="entry name" value="AMP-bd_C_sf"/>
</dbReference>
<evidence type="ECO:0000256" key="10">
    <source>
        <dbReference type="SAM" id="MobiDB-lite"/>
    </source>
</evidence>
<keyword evidence="14" id="KW-0969">Cilium</keyword>
<dbReference type="InterPro" id="IPR000067">
    <property type="entry name" value="FlgMring_FliF"/>
</dbReference>
<dbReference type="InterPro" id="IPR043427">
    <property type="entry name" value="YscJ/FliF"/>
</dbReference>
<evidence type="ECO:0000256" key="11">
    <source>
        <dbReference type="SAM" id="Phobius"/>
    </source>
</evidence>
<dbReference type="PANTHER" id="PTHR30046">
    <property type="entry name" value="FLAGELLAR M-RING PROTEIN"/>
    <property type="match status" value="1"/>
</dbReference>
<evidence type="ECO:0000259" key="13">
    <source>
        <dbReference type="Pfam" id="PF08345"/>
    </source>
</evidence>
<evidence type="ECO:0000256" key="1">
    <source>
        <dbReference type="ARBA" id="ARBA00004117"/>
    </source>
</evidence>
<accession>A0ABS7RHP4</accession>
<gene>
    <name evidence="14" type="primary">fliF</name>
    <name evidence="14" type="ORF">K1X13_04290</name>
</gene>
<keyword evidence="14" id="KW-0282">Flagellum</keyword>
<sequence>MRQQLTGRLQAFQRVFASFTAGQKTVAVVGGLALVMGAVLLFRWAAAPSYAPLFTNVAPADASAIVEQLEADGTPYELGDGGATILVPRADVYDARIRLSGEGLPSEGSSGYAILDEQDLSTSQFQEQTGYKRAMEGELQTTIEALDSVETAVVHLALPQDELFADEQEPTTASVLVETRPGSDLDPEQVQAVVHLVASSVEGLDPKQVTVADSTGTVLSTSGDGFDTVADTRSQQVKAFEERMSGSVQDVLDRVVGAGNSAVKVTADLNFDKTVTNTTRYFSDPDAVPLSDTTLTETYTAPGQAGIGGVVGPDGGLDPAAGNADEDGETNYRKEQRTSDNAVGKTIEQREAAPGTVDSLHVGIVLDSASVGGITTPEVQNLVTSALGIDADRGDTVEVSAMQFDRSAEEAAAKALAEAKAAEKQAELMSMLKTGALALVVAGIFFAAWLRGRKRRQARDEATTYVVEQLRRDAAERTAVSTLPAAAALEAGYDDEDDLRESARDEIAALVERQPEEVAQLLRGWLVGHGG</sequence>
<keyword evidence="14" id="KW-0966">Cell projection</keyword>
<feature type="region of interest" description="Disordered" evidence="10">
    <location>
        <begin position="314"/>
        <end position="342"/>
    </location>
</feature>
<evidence type="ECO:0000256" key="7">
    <source>
        <dbReference type="ARBA" id="ARBA00023136"/>
    </source>
</evidence>
<evidence type="ECO:0000313" key="14">
    <source>
        <dbReference type="EMBL" id="MBY9074037.1"/>
    </source>
</evidence>
<feature type="domain" description="Flagellar M-ring N-terminal" evidence="12">
    <location>
        <begin position="47"/>
        <end position="220"/>
    </location>
</feature>
<feature type="domain" description="Flagellar M-ring C-terminal" evidence="13">
    <location>
        <begin position="252"/>
        <end position="404"/>
    </location>
</feature>
<feature type="transmembrane region" description="Helical" evidence="11">
    <location>
        <begin position="428"/>
        <end position="450"/>
    </location>
</feature>